<evidence type="ECO:0000313" key="4">
    <source>
        <dbReference type="EMBL" id="AKC70755.1"/>
    </source>
</evidence>
<dbReference type="AlphaFoldDB" id="A0A0E3YEU6"/>
<dbReference type="PANTHER" id="PTHR43130">
    <property type="entry name" value="ARAC-FAMILY TRANSCRIPTIONAL REGULATOR"/>
    <property type="match status" value="1"/>
</dbReference>
<keyword evidence="1" id="KW-0805">Transcription regulation</keyword>
<dbReference type="KEGG" id="pox:MB84_16595"/>
<organism evidence="4 5">
    <name type="scientific">Pandoraea oxalativorans</name>
    <dbReference type="NCBI Taxonomy" id="573737"/>
    <lineage>
        <taxon>Bacteria</taxon>
        <taxon>Pseudomonadati</taxon>
        <taxon>Pseudomonadota</taxon>
        <taxon>Betaproteobacteria</taxon>
        <taxon>Burkholderiales</taxon>
        <taxon>Burkholderiaceae</taxon>
        <taxon>Pandoraea</taxon>
    </lineage>
</organism>
<dbReference type="PROSITE" id="PS01124">
    <property type="entry name" value="HTH_ARAC_FAMILY_2"/>
    <property type="match status" value="1"/>
</dbReference>
<dbReference type="RefSeq" id="WP_046291938.1">
    <property type="nucleotide sequence ID" value="NZ_CP011253.3"/>
</dbReference>
<dbReference type="PATRIC" id="fig|573737.6.peg.4258"/>
<dbReference type="InterPro" id="IPR029062">
    <property type="entry name" value="Class_I_gatase-like"/>
</dbReference>
<dbReference type="Proteomes" id="UP000035050">
    <property type="component" value="Chromosome"/>
</dbReference>
<dbReference type="EMBL" id="CP011253">
    <property type="protein sequence ID" value="AKC70755.1"/>
    <property type="molecule type" value="Genomic_DNA"/>
</dbReference>
<dbReference type="CDD" id="cd03137">
    <property type="entry name" value="GATase1_AraC_1"/>
    <property type="match status" value="1"/>
</dbReference>
<proteinExistence type="predicted"/>
<evidence type="ECO:0000259" key="3">
    <source>
        <dbReference type="PROSITE" id="PS01124"/>
    </source>
</evidence>
<protein>
    <recommendedName>
        <fullName evidence="3">HTH araC/xylS-type domain-containing protein</fullName>
    </recommendedName>
</protein>
<feature type="domain" description="HTH araC/xylS-type" evidence="3">
    <location>
        <begin position="230"/>
        <end position="328"/>
    </location>
</feature>
<dbReference type="InterPro" id="IPR002818">
    <property type="entry name" value="DJ-1/PfpI"/>
</dbReference>
<dbReference type="GO" id="GO:0043565">
    <property type="term" value="F:sequence-specific DNA binding"/>
    <property type="evidence" value="ECO:0007669"/>
    <property type="project" value="InterPro"/>
</dbReference>
<accession>A0A0E3YEU6</accession>
<dbReference type="PANTHER" id="PTHR43130:SF3">
    <property type="entry name" value="HTH-TYPE TRANSCRIPTIONAL REGULATOR RV1931C"/>
    <property type="match status" value="1"/>
</dbReference>
<evidence type="ECO:0000313" key="5">
    <source>
        <dbReference type="Proteomes" id="UP000035050"/>
    </source>
</evidence>
<evidence type="ECO:0000256" key="1">
    <source>
        <dbReference type="ARBA" id="ARBA00023015"/>
    </source>
</evidence>
<dbReference type="InterPro" id="IPR009057">
    <property type="entry name" value="Homeodomain-like_sf"/>
</dbReference>
<keyword evidence="2" id="KW-0804">Transcription</keyword>
<name>A0A0E3YEU6_9BURK</name>
<dbReference type="Pfam" id="PF01965">
    <property type="entry name" value="DJ-1_PfpI"/>
    <property type="match status" value="1"/>
</dbReference>
<dbReference type="InterPro" id="IPR052158">
    <property type="entry name" value="INH-QAR"/>
</dbReference>
<evidence type="ECO:0000256" key="2">
    <source>
        <dbReference type="ARBA" id="ARBA00023163"/>
    </source>
</evidence>
<dbReference type="Gene3D" id="1.10.10.60">
    <property type="entry name" value="Homeodomain-like"/>
    <property type="match status" value="1"/>
</dbReference>
<dbReference type="SUPFAM" id="SSF52317">
    <property type="entry name" value="Class I glutamine amidotransferase-like"/>
    <property type="match status" value="1"/>
</dbReference>
<sequence length="333" mass="35669">MEKNSKTPPFPSPPPRNVVFLVYDGYQPLDLVGPMQVFALANRDALHPPYVLTTITARPGRVHASAGPDILVDEGLERLAQADTVIVPGGPGVDAACADIAITDAISLSQPTVRRLCSVCTGAFLLAAAGVLDGRRATTHWGRCDALQAAYPRIAVEMTPIFVNDGNVWTSAGVTAGIDLALALIENDCGYGVAASIAKKLVVYLRRPGGQAQFSETLLMQESAGAQAFSALMTKVSVSPNRRWSVEALAAEMGQTPQTFQRRFKLAMGCSPYAAVQDVRLSRARLMLETTTSGISLIADRCGFTSDEQMRRAFQRKYGLPPAAFRSHFGIEG</sequence>
<dbReference type="SMART" id="SM00342">
    <property type="entry name" value="HTH_ARAC"/>
    <property type="match status" value="1"/>
</dbReference>
<keyword evidence="5" id="KW-1185">Reference proteome</keyword>
<dbReference type="Gene3D" id="3.40.50.880">
    <property type="match status" value="1"/>
</dbReference>
<gene>
    <name evidence="4" type="ORF">MB84_16595</name>
</gene>
<dbReference type="GO" id="GO:0003700">
    <property type="term" value="F:DNA-binding transcription factor activity"/>
    <property type="evidence" value="ECO:0007669"/>
    <property type="project" value="InterPro"/>
</dbReference>
<dbReference type="HOGENOM" id="CLU_000445_59_0_4"/>
<reference evidence="4" key="1">
    <citation type="submission" date="2016-06" db="EMBL/GenBank/DDBJ databases">
        <title>Pandoraea oxalativorans DSM 23570 Genome Sequencing.</title>
        <authorList>
            <person name="Ee R."/>
            <person name="Lim Y.-L."/>
            <person name="Yong D."/>
            <person name="Yin W.-F."/>
            <person name="Chan K.-G."/>
        </authorList>
    </citation>
    <scope>NUCLEOTIDE SEQUENCE</scope>
    <source>
        <strain evidence="4">DSM 23570</strain>
    </source>
</reference>
<dbReference type="OrthoDB" id="9177852at2"/>
<dbReference type="Pfam" id="PF12833">
    <property type="entry name" value="HTH_18"/>
    <property type="match status" value="1"/>
</dbReference>
<dbReference type="SUPFAM" id="SSF46689">
    <property type="entry name" value="Homeodomain-like"/>
    <property type="match status" value="1"/>
</dbReference>
<dbReference type="InterPro" id="IPR018060">
    <property type="entry name" value="HTH_AraC"/>
</dbReference>